<reference evidence="1" key="2">
    <citation type="submission" date="2021-02" db="EMBL/GenBank/DDBJ databases">
        <authorList>
            <person name="Kimball J.A."/>
            <person name="Haas M.W."/>
            <person name="Macchietto M."/>
            <person name="Kono T."/>
            <person name="Duquette J."/>
            <person name="Shao M."/>
        </authorList>
    </citation>
    <scope>NUCLEOTIDE SEQUENCE</scope>
    <source>
        <tissue evidence="1">Fresh leaf tissue</tissue>
    </source>
</reference>
<dbReference type="AlphaFoldDB" id="A0A8J5VUB2"/>
<evidence type="ECO:0000313" key="2">
    <source>
        <dbReference type="Proteomes" id="UP000729402"/>
    </source>
</evidence>
<dbReference type="Proteomes" id="UP000729402">
    <property type="component" value="Unassembled WGS sequence"/>
</dbReference>
<name>A0A8J5VUB2_ZIZPA</name>
<accession>A0A8J5VUB2</accession>
<comment type="caution">
    <text evidence="1">The sequence shown here is derived from an EMBL/GenBank/DDBJ whole genome shotgun (WGS) entry which is preliminary data.</text>
</comment>
<sequence length="100" mass="11214">MLPIDGIVVIVDGTTGAPDRLTVSTRLPRRRRLAKNQGSSHQCFVLPRVASIVYSCSGDSRKPRTLWIRPESHWSNTTAYCPPTPLITYTDKGMNVVERF</sequence>
<dbReference type="EMBL" id="JAAALK010000288">
    <property type="protein sequence ID" value="KAG8056074.1"/>
    <property type="molecule type" value="Genomic_DNA"/>
</dbReference>
<gene>
    <name evidence="1" type="ORF">GUJ93_ZPchr0001g29481</name>
</gene>
<evidence type="ECO:0000313" key="1">
    <source>
        <dbReference type="EMBL" id="KAG8056074.1"/>
    </source>
</evidence>
<keyword evidence="2" id="KW-1185">Reference proteome</keyword>
<protein>
    <submittedName>
        <fullName evidence="1">Uncharacterized protein</fullName>
    </submittedName>
</protein>
<reference evidence="1" key="1">
    <citation type="journal article" date="2021" name="bioRxiv">
        <title>Whole Genome Assembly and Annotation of Northern Wild Rice, Zizania palustris L., Supports a Whole Genome Duplication in the Zizania Genus.</title>
        <authorList>
            <person name="Haas M."/>
            <person name="Kono T."/>
            <person name="Macchietto M."/>
            <person name="Millas R."/>
            <person name="McGilp L."/>
            <person name="Shao M."/>
            <person name="Duquette J."/>
            <person name="Hirsch C.N."/>
            <person name="Kimball J."/>
        </authorList>
    </citation>
    <scope>NUCLEOTIDE SEQUENCE</scope>
    <source>
        <tissue evidence="1">Fresh leaf tissue</tissue>
    </source>
</reference>
<organism evidence="1 2">
    <name type="scientific">Zizania palustris</name>
    <name type="common">Northern wild rice</name>
    <dbReference type="NCBI Taxonomy" id="103762"/>
    <lineage>
        <taxon>Eukaryota</taxon>
        <taxon>Viridiplantae</taxon>
        <taxon>Streptophyta</taxon>
        <taxon>Embryophyta</taxon>
        <taxon>Tracheophyta</taxon>
        <taxon>Spermatophyta</taxon>
        <taxon>Magnoliopsida</taxon>
        <taxon>Liliopsida</taxon>
        <taxon>Poales</taxon>
        <taxon>Poaceae</taxon>
        <taxon>BOP clade</taxon>
        <taxon>Oryzoideae</taxon>
        <taxon>Oryzeae</taxon>
        <taxon>Zizaniinae</taxon>
        <taxon>Zizania</taxon>
    </lineage>
</organism>
<proteinExistence type="predicted"/>